<evidence type="ECO:0000313" key="4">
    <source>
        <dbReference type="EMBL" id="MFC7257448.1"/>
    </source>
</evidence>
<sequence>MRSRPEPATDADVDPERLRGDPPAIVLTYTGSGGGVYHRAMLWDGPRPRCGQHGRNPTLKERAAIESHYRACRRCFPDGVDE</sequence>
<evidence type="ECO:0000313" key="2">
    <source>
        <dbReference type="EMBL" id="MFC7257384.1"/>
    </source>
</evidence>
<evidence type="ECO:0008006" key="6">
    <source>
        <dbReference type="Google" id="ProtNLM"/>
    </source>
</evidence>
<evidence type="ECO:0000256" key="1">
    <source>
        <dbReference type="SAM" id="MobiDB-lite"/>
    </source>
</evidence>
<dbReference type="AlphaFoldDB" id="A0ABD6A4C6"/>
<accession>A0ABD6A4C6</accession>
<organism evidence="3 5">
    <name type="scientific">Haloplanus litoreus</name>
    <dbReference type="NCBI Taxonomy" id="767515"/>
    <lineage>
        <taxon>Archaea</taxon>
        <taxon>Methanobacteriati</taxon>
        <taxon>Methanobacteriota</taxon>
        <taxon>Stenosarchaea group</taxon>
        <taxon>Halobacteria</taxon>
        <taxon>Halobacteriales</taxon>
        <taxon>Haloferacaceae</taxon>
        <taxon>Haloplanus</taxon>
    </lineage>
</organism>
<evidence type="ECO:0000313" key="5">
    <source>
        <dbReference type="Proteomes" id="UP001596434"/>
    </source>
</evidence>
<reference evidence="3" key="1">
    <citation type="journal article" date="2014" name="Int. J. Syst. Evol. Microbiol.">
        <title>Complete genome sequence of Corynebacterium casei LMG S-19264T (=DSM 44701T), isolated from a smear-ripened cheese.</title>
        <authorList>
            <consortium name="US DOE Joint Genome Institute (JGI-PGF)"/>
            <person name="Walter F."/>
            <person name="Albersmeier A."/>
            <person name="Kalinowski J."/>
            <person name="Ruckert C."/>
        </authorList>
    </citation>
    <scope>NUCLEOTIDE SEQUENCE [LARGE SCALE GENOMIC DNA]</scope>
    <source>
        <strain evidence="3">CGMCC 4.163</strain>
    </source>
</reference>
<gene>
    <name evidence="2" type="ORF">ACFQKE_19230</name>
    <name evidence="3" type="ORF">ACFQKE_19395</name>
    <name evidence="4" type="ORF">ACFQKE_19550</name>
</gene>
<reference evidence="5" key="2">
    <citation type="journal article" date="2019" name="Int. J. Syst. Evol. Microbiol.">
        <title>The Global Catalogue of Microorganisms (GCM) 10K type strain sequencing project: providing services to taxonomists for standard genome sequencing and annotation.</title>
        <authorList>
            <consortium name="The Broad Institute Genomics Platform"/>
            <consortium name="The Broad Institute Genome Sequencing Center for Infectious Disease"/>
            <person name="Wu L."/>
            <person name="Ma J."/>
        </authorList>
    </citation>
    <scope>NUCLEOTIDE SEQUENCE [LARGE SCALE GENOMIC DNA]</scope>
    <source>
        <strain evidence="5">GX21</strain>
    </source>
</reference>
<protein>
    <recommendedName>
        <fullName evidence="6">Metal binding domain of Ada</fullName>
    </recommendedName>
</protein>
<evidence type="ECO:0000313" key="3">
    <source>
        <dbReference type="EMBL" id="MFC7257417.1"/>
    </source>
</evidence>
<dbReference type="RefSeq" id="WP_379707108.1">
    <property type="nucleotide sequence ID" value="NZ_JBHTAT010000006.1"/>
</dbReference>
<proteinExistence type="predicted"/>
<dbReference type="EMBL" id="JBHTAT010000006">
    <property type="protein sequence ID" value="MFC7257417.1"/>
    <property type="molecule type" value="Genomic_DNA"/>
</dbReference>
<dbReference type="EMBL" id="JBHTAT010000006">
    <property type="protein sequence ID" value="MFC7257448.1"/>
    <property type="molecule type" value="Genomic_DNA"/>
</dbReference>
<feature type="region of interest" description="Disordered" evidence="1">
    <location>
        <begin position="1"/>
        <end position="23"/>
    </location>
</feature>
<keyword evidence="5" id="KW-1185">Reference proteome</keyword>
<dbReference type="Proteomes" id="UP001596434">
    <property type="component" value="Unassembled WGS sequence"/>
</dbReference>
<name>A0ABD6A4C6_9EURY</name>
<comment type="caution">
    <text evidence="3">The sequence shown here is derived from an EMBL/GenBank/DDBJ whole genome shotgun (WGS) entry which is preliminary data.</text>
</comment>
<dbReference type="EMBL" id="JBHTAT010000006">
    <property type="protein sequence ID" value="MFC7257384.1"/>
    <property type="molecule type" value="Genomic_DNA"/>
</dbReference>
<reference evidence="3" key="3">
    <citation type="submission" date="2024-09" db="EMBL/GenBank/DDBJ databases">
        <authorList>
            <person name="Sun Q."/>
        </authorList>
    </citation>
    <scope>NUCLEOTIDE SEQUENCE</scope>
    <source>
        <strain evidence="3">CGMCC 4.163</strain>
    </source>
</reference>